<evidence type="ECO:0000256" key="2">
    <source>
        <dbReference type="ARBA" id="ARBA00007118"/>
    </source>
</evidence>
<dbReference type="EMBL" id="LT906462">
    <property type="protein sequence ID" value="SNV58162.1"/>
    <property type="molecule type" value="Genomic_DNA"/>
</dbReference>
<dbReference type="Proteomes" id="UP000242084">
    <property type="component" value="Chromosome 1"/>
</dbReference>
<dbReference type="Gene3D" id="3.40.109.10">
    <property type="entry name" value="NADH Oxidase"/>
    <property type="match status" value="1"/>
</dbReference>
<dbReference type="CDD" id="cd02137">
    <property type="entry name" value="MhqN-like"/>
    <property type="match status" value="1"/>
</dbReference>
<reference evidence="5 6" key="1">
    <citation type="submission" date="2017-06" db="EMBL/GenBank/DDBJ databases">
        <authorList>
            <consortium name="Pathogen Informatics"/>
        </authorList>
    </citation>
    <scope>NUCLEOTIDE SEQUENCE [LARGE SCALE GENOMIC DNA]</scope>
    <source>
        <strain evidence="5 6">NCTC13839</strain>
    </source>
</reference>
<dbReference type="GO" id="GO:0016491">
    <property type="term" value="F:oxidoreductase activity"/>
    <property type="evidence" value="ECO:0007669"/>
    <property type="project" value="UniProtKB-KW"/>
</dbReference>
<dbReference type="InterPro" id="IPR000415">
    <property type="entry name" value="Nitroreductase-like"/>
</dbReference>
<protein>
    <submittedName>
        <fullName evidence="5">Putative NAD(P)H nitroreductase</fullName>
        <ecNumber evidence="5">1.-.-.-</ecNumber>
    </submittedName>
</protein>
<dbReference type="PANTHER" id="PTHR43673">
    <property type="entry name" value="NAD(P)H NITROREDUCTASE YDGI-RELATED"/>
    <property type="match status" value="1"/>
</dbReference>
<keyword evidence="3 5" id="KW-0560">Oxidoreductase</keyword>
<dbReference type="InterPro" id="IPR029479">
    <property type="entry name" value="Nitroreductase"/>
</dbReference>
<dbReference type="EC" id="1.-.-.-" evidence="5"/>
<dbReference type="Pfam" id="PF00881">
    <property type="entry name" value="Nitroreductase"/>
    <property type="match status" value="1"/>
</dbReference>
<gene>
    <name evidence="5" type="primary">mhqN</name>
    <name evidence="5" type="ORF">SAMEA4384403_00433</name>
</gene>
<accession>A0A239YHH5</accession>
<evidence type="ECO:0000313" key="5">
    <source>
        <dbReference type="EMBL" id="SNV58162.1"/>
    </source>
</evidence>
<comment type="similarity">
    <text evidence="2">Belongs to the nitroreductase family.</text>
</comment>
<dbReference type="KEGG" id="sste:SAMEA4384403_0433"/>
<dbReference type="AlphaFoldDB" id="A0A239YHH5"/>
<dbReference type="RefSeq" id="WP_095086103.1">
    <property type="nucleotide sequence ID" value="NZ_BMDM01000003.1"/>
</dbReference>
<evidence type="ECO:0000256" key="3">
    <source>
        <dbReference type="ARBA" id="ARBA00023002"/>
    </source>
</evidence>
<keyword evidence="6" id="KW-1185">Reference proteome</keyword>
<feature type="domain" description="Nitroreductase" evidence="4">
    <location>
        <begin position="7"/>
        <end position="180"/>
    </location>
</feature>
<dbReference type="PANTHER" id="PTHR43673:SF12">
    <property type="entry name" value="PROTEIN DRGA"/>
    <property type="match status" value="1"/>
</dbReference>
<dbReference type="OrthoDB" id="9782629at2"/>
<proteinExistence type="inferred from homology"/>
<name>A0A239YHH5_9STAP</name>
<evidence type="ECO:0000259" key="4">
    <source>
        <dbReference type="Pfam" id="PF00881"/>
    </source>
</evidence>
<sequence>MDLMKTIEERRSVKNYHQHEISREILTSLLDKAALSPSAWNLQQWKVMVVDTDEAKEKLYQAANKQIKIKDASATFIILGDLNAHDAIDNIADDWIKHGHLPQENRDGLIKSVNNFFEDDMNKRDEAVRGASLFAMNLMLISQDAGYATCPMIGFDKALVKEAFDIPDNLVPTMLITIGKGQVNNDRASRYPASTFAKFV</sequence>
<comment type="cofactor">
    <cofactor evidence="1">
        <name>FMN</name>
        <dbReference type="ChEBI" id="CHEBI:58210"/>
    </cofactor>
</comment>
<organism evidence="5 6">
    <name type="scientific">Mammaliicoccus stepanovicii</name>
    <dbReference type="NCBI Taxonomy" id="643214"/>
    <lineage>
        <taxon>Bacteria</taxon>
        <taxon>Bacillati</taxon>
        <taxon>Bacillota</taxon>
        <taxon>Bacilli</taxon>
        <taxon>Bacillales</taxon>
        <taxon>Staphylococcaceae</taxon>
        <taxon>Mammaliicoccus</taxon>
    </lineage>
</organism>
<evidence type="ECO:0000256" key="1">
    <source>
        <dbReference type="ARBA" id="ARBA00001917"/>
    </source>
</evidence>
<dbReference type="SUPFAM" id="SSF55469">
    <property type="entry name" value="FMN-dependent nitroreductase-like"/>
    <property type="match status" value="1"/>
</dbReference>
<evidence type="ECO:0000313" key="6">
    <source>
        <dbReference type="Proteomes" id="UP000242084"/>
    </source>
</evidence>